<sequence length="1036" mass="114333">MATIKAIEAKSVHQIQSGQVIVDLCSVAKELVENSLDAGATAVEIRFKNHGLDSIEVQDNGSGITPENYDNIALKHYTSKLTSFDDLSTLQTFGFRGEALSSLCALSKVSIVTAQADEAPKGKRLDFDSLGKLKSVTVIAAQKGTIATVENLFESLPVRRKELTKNIKREYGKVLSLLQAYACIGVNVKFTVKNAMPKGKSITVFSTKGNATTRENIANVYGAKTLSALVALDLELDYQPTLTQMARKEKHTIISVKGHISKPVFGEGRQTPDRQMFFVNGRPCGLPQIAKAINEVYKAFNVSQSPFIFADLQMDTNAYDVNVSPDKRIILIHDSASLIENLKTALNDMFDQQDQTVPQSQFATPKLPAFQKLSFQRQPSSTTPETASRQTSFSDATNVPDDDQEDDRYCEEDVDPQTPLFQDHFRKFSSTRAATGVDEKLQPQIRKPNGRLPREVVQGMVEQGRAREGSEGGGDSQEIGERQQENRLVEDVEGPSQFDPVKIHVSDFNARMAEAEPRSRDRSFIRRDVVQQMPEIETVAQSRTDQDKGIVHNAFDRMRPKRIPAEVATVMIGDQTITTILGSHFPKSRERSDVAGSLDSVNKTKKRAKSPAALQFSQKLRRFGAQGSDIADEEEGNALKHADTEPVEGESESNEQFHAEDESGSDERSLGDGDGAAEDESTATRDMEDESDADYIDDDEKKRIEDAKVAELILAAEASSALPTKENLKRATKALAGGRAKESTTNLVATVGFSISTVSRRMRENAELADADIKDRSSRVEGLDDGAAQDAEARLSLTVSKPDFARMRIVGQFNLGFILAVRPAKVESDDETQSTQDELFIIDQHASDEKYNFERLQAETVVGNQRLVRPVTLDLTAVEEEIVLENNEALEKNGFLVEVDTSGERMVGQRCNLVSLPLSKEVVFGMKDLEELIQLLGEAPGRGESDVPRPSKVRKMFAMRACRSSIMIGKTLSTKQMEKVVANMGTIDKPWNCPHGRPTMRHLCSLNTLQPWREGDDEHEDAESPGVALHRFTAGE</sequence>
<evidence type="ECO:0000313" key="7">
    <source>
        <dbReference type="EMBL" id="EXJ72894.1"/>
    </source>
</evidence>
<dbReference type="InterPro" id="IPR038973">
    <property type="entry name" value="MutL/Mlh/Pms-like"/>
</dbReference>
<dbReference type="HOGENOM" id="CLU_004131_0_0_1"/>
<feature type="compositionally biased region" description="Acidic residues" evidence="4">
    <location>
        <begin position="400"/>
        <end position="415"/>
    </location>
</feature>
<evidence type="ECO:0000256" key="3">
    <source>
        <dbReference type="ARBA" id="ARBA00070941"/>
    </source>
</evidence>
<dbReference type="InterPro" id="IPR013507">
    <property type="entry name" value="DNA_mismatch_S5_2-like"/>
</dbReference>
<dbReference type="SMART" id="SM00853">
    <property type="entry name" value="MutL_C"/>
    <property type="match status" value="1"/>
</dbReference>
<dbReference type="GO" id="GO:0005524">
    <property type="term" value="F:ATP binding"/>
    <property type="evidence" value="ECO:0007669"/>
    <property type="project" value="InterPro"/>
</dbReference>
<dbReference type="InterPro" id="IPR037198">
    <property type="entry name" value="MutL_C_sf"/>
</dbReference>
<dbReference type="GO" id="GO:0030983">
    <property type="term" value="F:mismatched DNA binding"/>
    <property type="evidence" value="ECO:0007669"/>
    <property type="project" value="InterPro"/>
</dbReference>
<dbReference type="InterPro" id="IPR042120">
    <property type="entry name" value="MutL_C_dimsub"/>
</dbReference>
<evidence type="ECO:0000313" key="8">
    <source>
        <dbReference type="Proteomes" id="UP000019471"/>
    </source>
</evidence>
<dbReference type="FunFam" id="3.30.1370.100:FF:000001">
    <property type="entry name" value="Mismatch repair endonuclease pms1, putative"/>
    <property type="match status" value="1"/>
</dbReference>
<dbReference type="PROSITE" id="PS00058">
    <property type="entry name" value="DNA_MISMATCH_REPAIR_1"/>
    <property type="match status" value="1"/>
</dbReference>
<dbReference type="FunFam" id="3.30.565.10:FF:000014">
    <property type="entry name" value="Mismatch repair endonuclease pms1, putative"/>
    <property type="match status" value="1"/>
</dbReference>
<feature type="region of interest" description="Disordered" evidence="4">
    <location>
        <begin position="375"/>
        <end position="451"/>
    </location>
</feature>
<dbReference type="Pfam" id="PF01119">
    <property type="entry name" value="DNA_mis_repair"/>
    <property type="match status" value="1"/>
</dbReference>
<dbReference type="GO" id="GO:0032389">
    <property type="term" value="C:MutLalpha complex"/>
    <property type="evidence" value="ECO:0007669"/>
    <property type="project" value="TreeGrafter"/>
</dbReference>
<dbReference type="Proteomes" id="UP000019471">
    <property type="component" value="Unassembled WGS sequence"/>
</dbReference>
<dbReference type="SUPFAM" id="SSF55874">
    <property type="entry name" value="ATPase domain of HSP90 chaperone/DNA topoisomerase II/histidine kinase"/>
    <property type="match status" value="1"/>
</dbReference>
<comment type="similarity">
    <text evidence="1">Belongs to the DNA mismatch repair MutL/HexB family.</text>
</comment>
<dbReference type="InterPro" id="IPR042121">
    <property type="entry name" value="MutL_C_regsub"/>
</dbReference>
<feature type="domain" description="MutL C-terminal dimerisation" evidence="5">
    <location>
        <begin position="809"/>
        <end position="972"/>
    </location>
</feature>
<protein>
    <recommendedName>
        <fullName evidence="3">DNA mismatch repair protein PMS1</fullName>
    </recommendedName>
</protein>
<dbReference type="Gene3D" id="3.30.1540.20">
    <property type="entry name" value="MutL, C-terminal domain, dimerisation subdomain"/>
    <property type="match status" value="1"/>
</dbReference>
<evidence type="ECO:0000256" key="4">
    <source>
        <dbReference type="SAM" id="MobiDB-lite"/>
    </source>
</evidence>
<dbReference type="GO" id="GO:0016887">
    <property type="term" value="F:ATP hydrolysis activity"/>
    <property type="evidence" value="ECO:0007669"/>
    <property type="project" value="InterPro"/>
</dbReference>
<dbReference type="EMBL" id="AMGX01000005">
    <property type="protein sequence ID" value="EXJ72894.1"/>
    <property type="molecule type" value="Genomic_DNA"/>
</dbReference>
<feature type="compositionally biased region" description="Acidic residues" evidence="4">
    <location>
        <begin position="675"/>
        <end position="698"/>
    </location>
</feature>
<organism evidence="7 8">
    <name type="scientific">Cladophialophora psammophila CBS 110553</name>
    <dbReference type="NCBI Taxonomy" id="1182543"/>
    <lineage>
        <taxon>Eukaryota</taxon>
        <taxon>Fungi</taxon>
        <taxon>Dikarya</taxon>
        <taxon>Ascomycota</taxon>
        <taxon>Pezizomycotina</taxon>
        <taxon>Eurotiomycetes</taxon>
        <taxon>Chaetothyriomycetidae</taxon>
        <taxon>Chaetothyriales</taxon>
        <taxon>Herpotrichiellaceae</taxon>
        <taxon>Cladophialophora</taxon>
    </lineage>
</organism>
<comment type="caution">
    <text evidence="7">The sequence shown here is derived from an EMBL/GenBank/DDBJ whole genome shotgun (WGS) entry which is preliminary data.</text>
</comment>
<dbReference type="CDD" id="cd03484">
    <property type="entry name" value="MutL_Trans_hPMS_2_like"/>
    <property type="match status" value="1"/>
</dbReference>
<gene>
    <name evidence="7" type="ORF">A1O5_04042</name>
</gene>
<dbReference type="GO" id="GO:0000710">
    <property type="term" value="P:meiotic mismatch repair"/>
    <property type="evidence" value="ECO:0007669"/>
    <property type="project" value="UniProtKB-ARBA"/>
</dbReference>
<dbReference type="Pfam" id="PF08676">
    <property type="entry name" value="MutL_C"/>
    <property type="match status" value="1"/>
</dbReference>
<dbReference type="Gene3D" id="3.30.1370.100">
    <property type="entry name" value="MutL, C-terminal domain, regulatory subdomain"/>
    <property type="match status" value="1"/>
</dbReference>
<dbReference type="STRING" id="1182543.W9XRI5"/>
<feature type="region of interest" description="Disordered" evidence="4">
    <location>
        <begin position="463"/>
        <end position="485"/>
    </location>
</feature>
<dbReference type="GO" id="GO:0140664">
    <property type="term" value="F:ATP-dependent DNA damage sensor activity"/>
    <property type="evidence" value="ECO:0007669"/>
    <property type="project" value="InterPro"/>
</dbReference>
<dbReference type="FunFam" id="3.30.230.10:FF:000120">
    <property type="entry name" value="Mismatch repair endonuclease PMS2"/>
    <property type="match status" value="1"/>
</dbReference>
<keyword evidence="8" id="KW-1185">Reference proteome</keyword>
<dbReference type="InterPro" id="IPR014721">
    <property type="entry name" value="Ribsml_uS5_D2-typ_fold_subgr"/>
</dbReference>
<feature type="domain" description="DNA mismatch repair protein S5" evidence="6">
    <location>
        <begin position="217"/>
        <end position="351"/>
    </location>
</feature>
<dbReference type="NCBIfam" id="TIGR00585">
    <property type="entry name" value="mutl"/>
    <property type="match status" value="1"/>
</dbReference>
<dbReference type="CDD" id="cd16926">
    <property type="entry name" value="HATPase_MutL-MLH-PMS-like"/>
    <property type="match status" value="1"/>
</dbReference>
<dbReference type="RefSeq" id="XP_007742841.1">
    <property type="nucleotide sequence ID" value="XM_007744651.1"/>
</dbReference>
<dbReference type="SUPFAM" id="SSF54211">
    <property type="entry name" value="Ribosomal protein S5 domain 2-like"/>
    <property type="match status" value="1"/>
</dbReference>
<dbReference type="OrthoDB" id="10263226at2759"/>
<dbReference type="SUPFAM" id="SSF118116">
    <property type="entry name" value="DNA mismatch repair protein MutL"/>
    <property type="match status" value="1"/>
</dbReference>
<feature type="region of interest" description="Disordered" evidence="4">
    <location>
        <begin position="583"/>
        <end position="700"/>
    </location>
</feature>
<evidence type="ECO:0000259" key="5">
    <source>
        <dbReference type="SMART" id="SM00853"/>
    </source>
</evidence>
<dbReference type="InterPro" id="IPR014762">
    <property type="entry name" value="DNA_mismatch_repair_CS"/>
</dbReference>
<dbReference type="PANTHER" id="PTHR10073">
    <property type="entry name" value="DNA MISMATCH REPAIR PROTEIN MLH, PMS, MUTL"/>
    <property type="match status" value="1"/>
</dbReference>
<name>W9XRI5_9EURO</name>
<dbReference type="AlphaFoldDB" id="W9XRI5"/>
<dbReference type="InterPro" id="IPR002099">
    <property type="entry name" value="MutL/Mlh/PMS"/>
</dbReference>
<dbReference type="eggNOG" id="KOG1978">
    <property type="taxonomic scope" value="Eukaryota"/>
</dbReference>
<dbReference type="InterPro" id="IPR014790">
    <property type="entry name" value="MutL_C"/>
</dbReference>
<keyword evidence="2" id="KW-0227">DNA damage</keyword>
<dbReference type="InterPro" id="IPR036890">
    <property type="entry name" value="HATPase_C_sf"/>
</dbReference>
<proteinExistence type="inferred from homology"/>
<reference evidence="7 8" key="1">
    <citation type="submission" date="2013-03" db="EMBL/GenBank/DDBJ databases">
        <title>The Genome Sequence of Cladophialophora psammophila CBS 110553.</title>
        <authorList>
            <consortium name="The Broad Institute Genomics Platform"/>
            <person name="Cuomo C."/>
            <person name="de Hoog S."/>
            <person name="Gorbushina A."/>
            <person name="Walker B."/>
            <person name="Young S.K."/>
            <person name="Zeng Q."/>
            <person name="Gargeya S."/>
            <person name="Fitzgerald M."/>
            <person name="Haas B."/>
            <person name="Abouelleil A."/>
            <person name="Allen A.W."/>
            <person name="Alvarado L."/>
            <person name="Arachchi H.M."/>
            <person name="Berlin A.M."/>
            <person name="Chapman S.B."/>
            <person name="Gainer-Dewar J."/>
            <person name="Goldberg J."/>
            <person name="Griggs A."/>
            <person name="Gujja S."/>
            <person name="Hansen M."/>
            <person name="Howarth C."/>
            <person name="Imamovic A."/>
            <person name="Ireland A."/>
            <person name="Larimer J."/>
            <person name="McCowan C."/>
            <person name="Murphy C."/>
            <person name="Pearson M."/>
            <person name="Poon T.W."/>
            <person name="Priest M."/>
            <person name="Roberts A."/>
            <person name="Saif S."/>
            <person name="Shea T."/>
            <person name="Sisk P."/>
            <person name="Sykes S."/>
            <person name="Wortman J."/>
            <person name="Nusbaum C."/>
            <person name="Birren B."/>
        </authorList>
    </citation>
    <scope>NUCLEOTIDE SEQUENCE [LARGE SCALE GENOMIC DNA]</scope>
    <source>
        <strain evidence="7 8">CBS 110553</strain>
    </source>
</reference>
<dbReference type="GeneID" id="19188768"/>
<dbReference type="Gene3D" id="3.30.565.10">
    <property type="entry name" value="Histidine kinase-like ATPase, C-terminal domain"/>
    <property type="match status" value="1"/>
</dbReference>
<dbReference type="InterPro" id="IPR020568">
    <property type="entry name" value="Ribosomal_Su5_D2-typ_SF"/>
</dbReference>
<evidence type="ECO:0000259" key="6">
    <source>
        <dbReference type="SMART" id="SM01340"/>
    </source>
</evidence>
<accession>W9XRI5</accession>
<feature type="compositionally biased region" description="Basic and acidic residues" evidence="4">
    <location>
        <begin position="655"/>
        <end position="671"/>
    </location>
</feature>
<evidence type="ECO:0000256" key="1">
    <source>
        <dbReference type="ARBA" id="ARBA00006082"/>
    </source>
</evidence>
<dbReference type="Pfam" id="PF13589">
    <property type="entry name" value="HATPase_c_3"/>
    <property type="match status" value="1"/>
</dbReference>
<feature type="compositionally biased region" description="Polar residues" evidence="4">
    <location>
        <begin position="375"/>
        <end position="397"/>
    </location>
</feature>
<dbReference type="Gene3D" id="3.30.230.10">
    <property type="match status" value="1"/>
</dbReference>
<evidence type="ECO:0000256" key="2">
    <source>
        <dbReference type="ARBA" id="ARBA00022763"/>
    </source>
</evidence>
<dbReference type="PANTHER" id="PTHR10073:SF52">
    <property type="entry name" value="MISMATCH REPAIR ENDONUCLEASE PMS2"/>
    <property type="match status" value="1"/>
</dbReference>
<dbReference type="SMART" id="SM01340">
    <property type="entry name" value="DNA_mis_repair"/>
    <property type="match status" value="1"/>
</dbReference>